<reference evidence="9" key="1">
    <citation type="submission" date="2023-06" db="EMBL/GenBank/DDBJ databases">
        <title>MT1 and MT2 Draft Genomes of Novel Species.</title>
        <authorList>
            <person name="Venkateswaran K."/>
        </authorList>
    </citation>
    <scope>NUCLEOTIDE SEQUENCE</scope>
    <source>
        <strain evidence="9">F6_8S_P_1B</strain>
    </source>
</reference>
<feature type="domain" description="Orotidine 5'-phosphate decarboxylase" evidence="8">
    <location>
        <begin position="16"/>
        <end position="273"/>
    </location>
</feature>
<dbReference type="NCBIfam" id="TIGR02127">
    <property type="entry name" value="pyrF_sub2"/>
    <property type="match status" value="1"/>
</dbReference>
<dbReference type="GO" id="GO:0004590">
    <property type="term" value="F:orotidine-5'-phosphate decarboxylase activity"/>
    <property type="evidence" value="ECO:0007669"/>
    <property type="project" value="UniProtKB-EC"/>
</dbReference>
<evidence type="ECO:0000256" key="5">
    <source>
        <dbReference type="ARBA" id="ARBA00023239"/>
    </source>
</evidence>
<dbReference type="Pfam" id="PF00215">
    <property type="entry name" value="OMPdecase"/>
    <property type="match status" value="1"/>
</dbReference>
<dbReference type="Gene3D" id="3.20.20.70">
    <property type="entry name" value="Aldolase class I"/>
    <property type="match status" value="1"/>
</dbReference>
<dbReference type="InterPro" id="IPR011060">
    <property type="entry name" value="RibuloseP-bd_barrel"/>
</dbReference>
<sequence>MSFGDRLAAVFAGRGRLCVGIDPHAHLLDAWGLSDSADGVRAFGLAVVEAAAGRAGIVKPQVAFFERFGSAGYAALEEVLAAARAAGLLVIADAKRGDIGTSVTAYAEAWLTPGSPLEADAMTVAAFQGVGSIAEPLRLGEQHGKGLFVLAATSNPEAAAIQQAVVASGERAGLTVARAIIEDVHSFNQAQPEHALGTAGLVLGATVDLADYGIDVATAPRTPVLPVLAPGFGHQGALVADAPRIFGSYAPGVIVSESRGLLNAGPSGLADAIDRRAEEVRASHG</sequence>
<comment type="pathway">
    <text evidence="1">Pyrimidine metabolism; UMP biosynthesis via de novo pathway; UMP from orotate: step 2/2.</text>
</comment>
<evidence type="ECO:0000256" key="3">
    <source>
        <dbReference type="ARBA" id="ARBA00022793"/>
    </source>
</evidence>
<name>A0ABT8KE67_9MICO</name>
<comment type="similarity">
    <text evidence="2">Belongs to the OMP decarboxylase family. Type 2 subfamily.</text>
</comment>
<dbReference type="Proteomes" id="UP001174208">
    <property type="component" value="Unassembled WGS sequence"/>
</dbReference>
<evidence type="ECO:0000313" key="9">
    <source>
        <dbReference type="EMBL" id="MDN4615462.1"/>
    </source>
</evidence>
<evidence type="ECO:0000256" key="1">
    <source>
        <dbReference type="ARBA" id="ARBA00004861"/>
    </source>
</evidence>
<dbReference type="InterPro" id="IPR001754">
    <property type="entry name" value="OMPdeCOase_dom"/>
</dbReference>
<dbReference type="SMART" id="SM00934">
    <property type="entry name" value="OMPdecase"/>
    <property type="match status" value="1"/>
</dbReference>
<comment type="catalytic activity">
    <reaction evidence="6">
        <text>orotidine 5'-phosphate + H(+) = UMP + CO2</text>
        <dbReference type="Rhea" id="RHEA:11596"/>
        <dbReference type="ChEBI" id="CHEBI:15378"/>
        <dbReference type="ChEBI" id="CHEBI:16526"/>
        <dbReference type="ChEBI" id="CHEBI:57538"/>
        <dbReference type="ChEBI" id="CHEBI:57865"/>
        <dbReference type="EC" id="4.1.1.23"/>
    </reaction>
</comment>
<dbReference type="InterPro" id="IPR013785">
    <property type="entry name" value="Aldolase_TIM"/>
</dbReference>
<proteinExistence type="inferred from homology"/>
<comment type="caution">
    <text evidence="9">The sequence shown here is derived from an EMBL/GenBank/DDBJ whole genome shotgun (WGS) entry which is preliminary data.</text>
</comment>
<dbReference type="PANTHER" id="PTHR43375:SF1">
    <property type="entry name" value="OROTIDINE 5'-PHOSPHATE DECARBOXYLASE"/>
    <property type="match status" value="1"/>
</dbReference>
<dbReference type="EC" id="4.1.1.23" evidence="7"/>
<evidence type="ECO:0000256" key="7">
    <source>
        <dbReference type="NCBIfam" id="TIGR02127"/>
    </source>
</evidence>
<evidence type="ECO:0000259" key="8">
    <source>
        <dbReference type="SMART" id="SM00934"/>
    </source>
</evidence>
<accession>A0ABT8KE67</accession>
<organism evidence="9 10">
    <name type="scientific">Leifsonia williamsii</name>
    <dbReference type="NCBI Taxonomy" id="3035919"/>
    <lineage>
        <taxon>Bacteria</taxon>
        <taxon>Bacillati</taxon>
        <taxon>Actinomycetota</taxon>
        <taxon>Actinomycetes</taxon>
        <taxon>Micrococcales</taxon>
        <taxon>Microbacteriaceae</taxon>
        <taxon>Leifsonia</taxon>
    </lineage>
</organism>
<keyword evidence="3" id="KW-0210">Decarboxylase</keyword>
<keyword evidence="5 9" id="KW-0456">Lyase</keyword>
<dbReference type="EMBL" id="JAROCF010000001">
    <property type="protein sequence ID" value="MDN4615462.1"/>
    <property type="molecule type" value="Genomic_DNA"/>
</dbReference>
<dbReference type="PANTHER" id="PTHR43375">
    <property type="entry name" value="OROTIDINE 5'-PHOSPHATE DECARBOXYLASE"/>
    <property type="match status" value="1"/>
</dbReference>
<gene>
    <name evidence="9" type="primary">pyrF</name>
    <name evidence="9" type="ORF">P5G50_13490</name>
</gene>
<evidence type="ECO:0000313" key="10">
    <source>
        <dbReference type="Proteomes" id="UP001174208"/>
    </source>
</evidence>
<evidence type="ECO:0000256" key="2">
    <source>
        <dbReference type="ARBA" id="ARBA00008847"/>
    </source>
</evidence>
<keyword evidence="4" id="KW-0665">Pyrimidine biosynthesis</keyword>
<keyword evidence="10" id="KW-1185">Reference proteome</keyword>
<protein>
    <recommendedName>
        <fullName evidence="7">Orotidine-5'-phosphate decarboxylase</fullName>
        <ecNumber evidence="7">4.1.1.23</ecNumber>
    </recommendedName>
</protein>
<dbReference type="SUPFAM" id="SSF51366">
    <property type="entry name" value="Ribulose-phoshate binding barrel"/>
    <property type="match status" value="1"/>
</dbReference>
<dbReference type="InterPro" id="IPR011995">
    <property type="entry name" value="OMPdecase_type-2"/>
</dbReference>
<evidence type="ECO:0000256" key="4">
    <source>
        <dbReference type="ARBA" id="ARBA00022975"/>
    </source>
</evidence>
<evidence type="ECO:0000256" key="6">
    <source>
        <dbReference type="ARBA" id="ARBA00049157"/>
    </source>
</evidence>
<dbReference type="RefSeq" id="WP_301208335.1">
    <property type="nucleotide sequence ID" value="NZ_JAROCF010000001.1"/>
</dbReference>